<dbReference type="GO" id="GO:0008832">
    <property type="term" value="F:dGTPase activity"/>
    <property type="evidence" value="ECO:0007669"/>
    <property type="project" value="TreeGrafter"/>
</dbReference>
<dbReference type="PATRIC" id="fig|1184267.3.peg.2227"/>
<proteinExistence type="predicted"/>
<dbReference type="InterPro" id="IPR050135">
    <property type="entry name" value="dGTPase-like"/>
</dbReference>
<dbReference type="GO" id="GO:0006203">
    <property type="term" value="P:dGTP catabolic process"/>
    <property type="evidence" value="ECO:0007669"/>
    <property type="project" value="TreeGrafter"/>
</dbReference>
<evidence type="ECO:0000259" key="1">
    <source>
        <dbReference type="PROSITE" id="PS51831"/>
    </source>
</evidence>
<dbReference type="SMART" id="SM00471">
    <property type="entry name" value="HDc"/>
    <property type="match status" value="1"/>
</dbReference>
<dbReference type="PANTHER" id="PTHR11373">
    <property type="entry name" value="DEOXYNUCLEOSIDE TRIPHOSPHATE TRIPHOSPHOHYDROLASE"/>
    <property type="match status" value="1"/>
</dbReference>
<feature type="domain" description="HD" evidence="1">
    <location>
        <begin position="51"/>
        <end position="205"/>
    </location>
</feature>
<dbReference type="Gene3D" id="1.10.3210.10">
    <property type="entry name" value="Hypothetical protein af1432"/>
    <property type="match status" value="1"/>
</dbReference>
<organism evidence="2 3">
    <name type="scientific">Pseudobdellovibrio exovorus JSS</name>
    <dbReference type="NCBI Taxonomy" id="1184267"/>
    <lineage>
        <taxon>Bacteria</taxon>
        <taxon>Pseudomonadati</taxon>
        <taxon>Bdellovibrionota</taxon>
        <taxon>Bdellovibrionia</taxon>
        <taxon>Bdellovibrionales</taxon>
        <taxon>Pseudobdellovibrionaceae</taxon>
        <taxon>Pseudobdellovibrio</taxon>
    </lineage>
</organism>
<dbReference type="PANTHER" id="PTHR11373:SF4">
    <property type="entry name" value="DEOXYNUCLEOSIDE TRIPHOSPHATE TRIPHOSPHOHYDROLASE SAMHD1"/>
    <property type="match status" value="1"/>
</dbReference>
<dbReference type="PROSITE" id="PS51831">
    <property type="entry name" value="HD"/>
    <property type="match status" value="1"/>
</dbReference>
<dbReference type="EMBL" id="CP003537">
    <property type="protein sequence ID" value="AGH96416.1"/>
    <property type="molecule type" value="Genomic_DNA"/>
</dbReference>
<reference evidence="2 3" key="1">
    <citation type="journal article" date="2013" name="ISME J.">
        <title>By their genes ye shall know them: genomic signatures of predatory bacteria.</title>
        <authorList>
            <person name="Pasternak Z."/>
            <person name="Pietrokovski S."/>
            <person name="Rotem O."/>
            <person name="Gophna U."/>
            <person name="Lurie-Weinberger M.N."/>
            <person name="Jurkevitch E."/>
        </authorList>
    </citation>
    <scope>NUCLEOTIDE SEQUENCE [LARGE SCALE GENOMIC DNA]</scope>
    <source>
        <strain evidence="2 3">JSS</strain>
    </source>
</reference>
<dbReference type="Pfam" id="PF19276">
    <property type="entry name" value="HD_assoc_2"/>
    <property type="match status" value="1"/>
</dbReference>
<protein>
    <submittedName>
        <fullName evidence="2">Putative hydrolase</fullName>
    </submittedName>
</protein>
<dbReference type="InterPro" id="IPR045509">
    <property type="entry name" value="HD_assoc_2"/>
</dbReference>
<dbReference type="eggNOG" id="COG1078">
    <property type="taxonomic scope" value="Bacteria"/>
</dbReference>
<keyword evidence="3" id="KW-1185">Reference proteome</keyword>
<dbReference type="HOGENOM" id="CLU_026821_3_0_7"/>
<dbReference type="InterPro" id="IPR003607">
    <property type="entry name" value="HD/PDEase_dom"/>
</dbReference>
<keyword evidence="2" id="KW-0378">Hydrolase</keyword>
<dbReference type="AlphaFoldDB" id="M4VEF5"/>
<dbReference type="CDD" id="cd00077">
    <property type="entry name" value="HDc"/>
    <property type="match status" value="1"/>
</dbReference>
<name>M4VEF5_9BACT</name>
<dbReference type="KEGG" id="bex:A11Q_2200"/>
<dbReference type="Pfam" id="PF01966">
    <property type="entry name" value="HD"/>
    <property type="match status" value="1"/>
</dbReference>
<evidence type="ECO:0000313" key="2">
    <source>
        <dbReference type="EMBL" id="AGH96416.1"/>
    </source>
</evidence>
<dbReference type="SUPFAM" id="SSF109604">
    <property type="entry name" value="HD-domain/PDEase-like"/>
    <property type="match status" value="1"/>
</dbReference>
<dbReference type="InterPro" id="IPR006674">
    <property type="entry name" value="HD_domain"/>
</dbReference>
<gene>
    <name evidence="2" type="ORF">A11Q_2200</name>
</gene>
<accession>M4VEF5</accession>
<dbReference type="Proteomes" id="UP000012040">
    <property type="component" value="Chromosome"/>
</dbReference>
<evidence type="ECO:0000313" key="3">
    <source>
        <dbReference type="Proteomes" id="UP000012040"/>
    </source>
</evidence>
<sequence length="429" mass="50609">MGMEIRDPIHGSIHLNDGEVAIIESVEFQRLREIKQLGFSEFSFPGATHNRFLHSIGVSYVAGQIFDSIFRAYPFSKLTTKNRLRQTVKLAALLHDIGHGPLSHTTEQVMPQVDKLNVRIYNEQNVNQNRQANHEDYTIKFVTDSEIAKIITEHFPEITAQHVACLIDKSLACDESYFTDGTINFRPLLSQIVSSELDADRMDYLERDSYFCGINYGKIDKDWLQQNLTLHIQNNKAYLALNRRALYAFDDFLISRHHMHLMVYFHHKSIVYEEMLNRYLTSKDCKFFIPADYKDYISYTDYKLYEHLDTVDNEWAQRIAQRRPYRVALELHNQDHDRIEAIQSIFQKHEIESIYASSKVRLSKYHSGNPEDRMNIYVLDQYDRWDKPSPVDQATQIFQKYEGARVIDRFYVAPENYDRAKKIFKEEKY</sequence>